<evidence type="ECO:0000313" key="2">
    <source>
        <dbReference type="Proteomes" id="UP000608024"/>
    </source>
</evidence>
<dbReference type="Gene3D" id="3.40.50.150">
    <property type="entry name" value="Vaccinia Virus protein VP39"/>
    <property type="match status" value="1"/>
</dbReference>
<evidence type="ECO:0008006" key="3">
    <source>
        <dbReference type="Google" id="ProtNLM"/>
    </source>
</evidence>
<gene>
    <name evidence="1" type="ORF">GCM10018785_74800</name>
</gene>
<dbReference type="Proteomes" id="UP000608024">
    <property type="component" value="Unassembled WGS sequence"/>
</dbReference>
<dbReference type="InterPro" id="IPR029063">
    <property type="entry name" value="SAM-dependent_MTases_sf"/>
</dbReference>
<sequence>MAAPPPDDGVDTGRPHPARVYDYFLGGSHHLPVDAEFGARIVALDPTAPYGARHNRWFMQRATRHLAGPAGMRQFLDVGSGIPTEPNLHRIAQGIAPEARVVYVDHDPIVRVHAAGLLDGTAAGATAFVAADARDPELILERAAEVLDFTRPVALSLIALTHFLDDDQGEGGGAHAVVARLTAALAPGSHLVLSQLAGDEDTAWVGEAVDRYTTSGSTLVPRSRAATERFFDGFTLLDPGLVQPPDWRPELGVGEVRDGTRVPLYAGVGRTA</sequence>
<reference evidence="1" key="1">
    <citation type="journal article" date="2014" name="Int. J. Syst. Evol. Microbiol.">
        <title>Complete genome sequence of Corynebacterium casei LMG S-19264T (=DSM 44701T), isolated from a smear-ripened cheese.</title>
        <authorList>
            <consortium name="US DOE Joint Genome Institute (JGI-PGF)"/>
            <person name="Walter F."/>
            <person name="Albersmeier A."/>
            <person name="Kalinowski J."/>
            <person name="Ruckert C."/>
        </authorList>
    </citation>
    <scope>NUCLEOTIDE SEQUENCE</scope>
    <source>
        <strain evidence="1">JCM 4784</strain>
    </source>
</reference>
<reference evidence="1" key="2">
    <citation type="submission" date="2020-09" db="EMBL/GenBank/DDBJ databases">
        <authorList>
            <person name="Sun Q."/>
            <person name="Ohkuma M."/>
        </authorList>
    </citation>
    <scope>NUCLEOTIDE SEQUENCE</scope>
    <source>
        <strain evidence="1">JCM 4784</strain>
    </source>
</reference>
<dbReference type="PIRSF" id="PIRSF017393">
    <property type="entry name" value="MTase_SAV2177"/>
    <property type="match status" value="1"/>
</dbReference>
<comment type="caution">
    <text evidence="1">The sequence shown here is derived from an EMBL/GenBank/DDBJ whole genome shotgun (WGS) entry which is preliminary data.</text>
</comment>
<dbReference type="SUPFAM" id="SSF53335">
    <property type="entry name" value="S-adenosyl-L-methionine-dependent methyltransferases"/>
    <property type="match status" value="1"/>
</dbReference>
<keyword evidence="2" id="KW-1185">Reference proteome</keyword>
<accession>A0A919ADM9</accession>
<protein>
    <recommendedName>
        <fullName evidence="3">S-adenosyl methyltransferase</fullName>
    </recommendedName>
</protein>
<name>A0A919ADM9_9ACTN</name>
<proteinExistence type="predicted"/>
<dbReference type="EMBL" id="BNBT01000279">
    <property type="protein sequence ID" value="GHF01038.1"/>
    <property type="molecule type" value="Genomic_DNA"/>
</dbReference>
<dbReference type="AlphaFoldDB" id="A0A919ADM9"/>
<evidence type="ECO:0000313" key="1">
    <source>
        <dbReference type="EMBL" id="GHF01038.1"/>
    </source>
</evidence>
<dbReference type="Pfam" id="PF04672">
    <property type="entry name" value="Methyltransf_19"/>
    <property type="match status" value="1"/>
</dbReference>
<dbReference type="InterPro" id="IPR006764">
    <property type="entry name" value="SAM_dep_MeTrfase_SAV2177_type"/>
</dbReference>
<organism evidence="1 2">
    <name type="scientific">Streptomyces longispororuber</name>
    <dbReference type="NCBI Taxonomy" id="68230"/>
    <lineage>
        <taxon>Bacteria</taxon>
        <taxon>Bacillati</taxon>
        <taxon>Actinomycetota</taxon>
        <taxon>Actinomycetes</taxon>
        <taxon>Kitasatosporales</taxon>
        <taxon>Streptomycetaceae</taxon>
        <taxon>Streptomyces</taxon>
    </lineage>
</organism>